<accession>A0A922JM57</accession>
<dbReference type="PANTHER" id="PTHR36062">
    <property type="entry name" value="OS01G0687300 PROTEIN"/>
    <property type="match status" value="1"/>
</dbReference>
<dbReference type="GO" id="GO:0010099">
    <property type="term" value="P:regulation of photomorphogenesis"/>
    <property type="evidence" value="ECO:0007669"/>
    <property type="project" value="InterPro"/>
</dbReference>
<dbReference type="EMBL" id="CM031830">
    <property type="protein sequence ID" value="KAG6709494.1"/>
    <property type="molecule type" value="Genomic_DNA"/>
</dbReference>
<dbReference type="InterPro" id="IPR037476">
    <property type="entry name" value="PCH1"/>
</dbReference>
<proteinExistence type="predicted"/>
<dbReference type="PANTHER" id="PTHR36062:SF1">
    <property type="entry name" value="OS01G0687300 PROTEIN"/>
    <property type="match status" value="1"/>
</dbReference>
<dbReference type="AlphaFoldDB" id="A0A922JM57"/>
<dbReference type="EMBL" id="CM031830">
    <property type="protein sequence ID" value="KAG6709498.1"/>
    <property type="molecule type" value="Genomic_DNA"/>
</dbReference>
<evidence type="ECO:0000256" key="1">
    <source>
        <dbReference type="SAM" id="MobiDB-lite"/>
    </source>
</evidence>
<evidence type="ECO:0008006" key="4">
    <source>
        <dbReference type="Google" id="ProtNLM"/>
    </source>
</evidence>
<protein>
    <recommendedName>
        <fullName evidence="4">F-box protein</fullName>
    </recommendedName>
</protein>
<gene>
    <name evidence="2" type="ORF">I3842_06G135000</name>
</gene>
<dbReference type="Proteomes" id="UP000811246">
    <property type="component" value="Chromosome 6"/>
</dbReference>
<sequence length="690" mass="76021">MSDHVTQSIHHESKEEVHDAEKHPVHGGPEIAIEICAGGFREVSKAKEVDIINDNENMTAISKRLRRERHSYRSFPMFNLSRKRQGGVLALKNDEAMRHGGVLSFQNDSSLGHITGSVHRSESHLPSKSSEAPPEMDTLEFRFQPGGISQSSEQQVKSHKDLETNSLAVSTSLQDDFMRSSLKIVPHGINSGLSGQDDINQSNSIMASEKLVQDTNHHNHSTILVHEKKFSNLLDSITSGKSFLRQKAYHVGKQSSPPETAQTEKLYHECYSLARLPYSVDDVEAMRTYTTNDSMRGAARSPFKFSQTTHHIMITEKTDVDLSDKRQIPRESTVSAKLQRKTLSEILSLSPDFRFHIQKGVKLQPLESSTESEGKENVRDVNVPDGLKNESSAETDTMDMDVLQENYLPGGPSSSSRKFLKGKSQTSQAADASARVEMEGRPLNGVVCDLNHPVPDLSALASPMGCSETSSSRTQSLDIEQLLSDAEQPETSKPSGCQDDLLGLEPETSKPSGCQDDLLGPEPSSRWAKRLKLSSPGSAHGIKSSKMGEAPTHEEGNKFFSQILKCGITSSEPSLGRCHGKEQMELGQNAKLIRNGESSSVDSGKKSQYVTLSHPWIRRWCHNRVASPQKRPEAVVVCEPQCSKATLDGFQKKQFPSIAAMALMGKAMCGFPPCEYTKRGPFVVWNTKGS</sequence>
<evidence type="ECO:0000313" key="2">
    <source>
        <dbReference type="EMBL" id="KAG6709494.1"/>
    </source>
</evidence>
<dbReference type="EMBL" id="CM031830">
    <property type="protein sequence ID" value="KAG6709497.1"/>
    <property type="molecule type" value="Genomic_DNA"/>
</dbReference>
<feature type="compositionally biased region" description="Polar residues" evidence="1">
    <location>
        <begin position="412"/>
        <end position="430"/>
    </location>
</feature>
<feature type="compositionally biased region" description="Basic and acidic residues" evidence="1">
    <location>
        <begin position="1"/>
        <end position="24"/>
    </location>
</feature>
<name>A0A922JM57_CARIL</name>
<feature type="region of interest" description="Disordered" evidence="1">
    <location>
        <begin position="485"/>
        <end position="552"/>
    </location>
</feature>
<reference evidence="2" key="1">
    <citation type="submission" date="2021-01" db="EMBL/GenBank/DDBJ databases">
        <authorList>
            <person name="Lovell J.T."/>
            <person name="Bentley N."/>
            <person name="Bhattarai G."/>
            <person name="Jenkins J.W."/>
            <person name="Sreedasyam A."/>
            <person name="Alarcon Y."/>
            <person name="Bock C."/>
            <person name="Boston L."/>
            <person name="Carlson J."/>
            <person name="Cervantes K."/>
            <person name="Clermont K."/>
            <person name="Krom N."/>
            <person name="Kubenka K."/>
            <person name="Mamidi S."/>
            <person name="Mattison C."/>
            <person name="Monteros M."/>
            <person name="Pisani C."/>
            <person name="Plott C."/>
            <person name="Rajasekar S."/>
            <person name="Rhein H.S."/>
            <person name="Rohla C."/>
            <person name="Song M."/>
            <person name="Hilaire R.S."/>
            <person name="Shu S."/>
            <person name="Wells L."/>
            <person name="Wang X."/>
            <person name="Webber J."/>
            <person name="Heerema R.J."/>
            <person name="Klein P."/>
            <person name="Conner P."/>
            <person name="Grauke L."/>
            <person name="Grimwood J."/>
            <person name="Schmutz J."/>
            <person name="Randall J.J."/>
        </authorList>
    </citation>
    <scope>NUCLEOTIDE SEQUENCE</scope>
    <source>
        <tissue evidence="2">Leaf</tissue>
    </source>
</reference>
<evidence type="ECO:0000313" key="3">
    <source>
        <dbReference type="Proteomes" id="UP000811246"/>
    </source>
</evidence>
<organism evidence="2 3">
    <name type="scientific">Carya illinoinensis</name>
    <name type="common">Pecan</name>
    <dbReference type="NCBI Taxonomy" id="32201"/>
    <lineage>
        <taxon>Eukaryota</taxon>
        <taxon>Viridiplantae</taxon>
        <taxon>Streptophyta</taxon>
        <taxon>Embryophyta</taxon>
        <taxon>Tracheophyta</taxon>
        <taxon>Spermatophyta</taxon>
        <taxon>Magnoliopsida</taxon>
        <taxon>eudicotyledons</taxon>
        <taxon>Gunneridae</taxon>
        <taxon>Pentapetalae</taxon>
        <taxon>rosids</taxon>
        <taxon>fabids</taxon>
        <taxon>Fagales</taxon>
        <taxon>Juglandaceae</taxon>
        <taxon>Carya</taxon>
    </lineage>
</organism>
<feature type="region of interest" description="Disordered" evidence="1">
    <location>
        <begin position="1"/>
        <end position="28"/>
    </location>
</feature>
<feature type="region of interest" description="Disordered" evidence="1">
    <location>
        <begin position="366"/>
        <end position="435"/>
    </location>
</feature>
<comment type="caution">
    <text evidence="2">The sequence shown here is derived from an EMBL/GenBank/DDBJ whole genome shotgun (WGS) entry which is preliminary data.</text>
</comment>